<reference evidence="6" key="1">
    <citation type="submission" date="2024-05" db="EMBL/GenBank/DDBJ databases">
        <title>Campylobacter coli isolated from environmental waters in Slovenia.</title>
        <authorList>
            <person name="Zautner A.E."/>
            <person name="Bunk B."/>
            <person name="Riedel T."/>
            <person name="Sproeer C."/>
        </authorList>
    </citation>
    <scope>NUCLEOTIDE SEQUENCE</scope>
    <source>
        <strain evidence="6">CCS1377</strain>
    </source>
</reference>
<keyword evidence="4" id="KW-0812">Transmembrane</keyword>
<organism evidence="6">
    <name type="scientific">Campylobacter sp. CCS1377</name>
    <dbReference type="NCBI Taxonomy" id="3158229"/>
    <lineage>
        <taxon>Bacteria</taxon>
        <taxon>Pseudomonadati</taxon>
        <taxon>Campylobacterota</taxon>
        <taxon>Epsilonproteobacteria</taxon>
        <taxon>Campylobacterales</taxon>
        <taxon>Campylobacteraceae</taxon>
        <taxon>Campylobacter</taxon>
    </lineage>
</organism>
<proteinExistence type="predicted"/>
<feature type="region of interest" description="Disordered" evidence="3">
    <location>
        <begin position="318"/>
        <end position="345"/>
    </location>
</feature>
<evidence type="ECO:0000256" key="1">
    <source>
        <dbReference type="ARBA" id="ARBA00023224"/>
    </source>
</evidence>
<dbReference type="Gene3D" id="1.10.287.950">
    <property type="entry name" value="Methyl-accepting chemotaxis protein"/>
    <property type="match status" value="1"/>
</dbReference>
<keyword evidence="4" id="KW-0472">Membrane</keyword>
<dbReference type="Pfam" id="PF12729">
    <property type="entry name" value="4HB_MCP_1"/>
    <property type="match status" value="1"/>
</dbReference>
<dbReference type="PANTHER" id="PTHR32089:SF112">
    <property type="entry name" value="LYSOZYME-LIKE PROTEIN-RELATED"/>
    <property type="match status" value="1"/>
</dbReference>
<evidence type="ECO:0000256" key="3">
    <source>
        <dbReference type="SAM" id="MobiDB-lite"/>
    </source>
</evidence>
<dbReference type="RefSeq" id="WP_348518518.1">
    <property type="nucleotide sequence ID" value="NZ_CP155620.1"/>
</dbReference>
<evidence type="ECO:0000313" key="6">
    <source>
        <dbReference type="EMBL" id="XBJ29125.1"/>
    </source>
</evidence>
<keyword evidence="4" id="KW-1133">Transmembrane helix</keyword>
<feature type="domain" description="Methyl-accepting transducer" evidence="5">
    <location>
        <begin position="274"/>
        <end position="510"/>
    </location>
</feature>
<dbReference type="SUPFAM" id="SSF58104">
    <property type="entry name" value="Methyl-accepting chemotaxis protein (MCP) signaling domain"/>
    <property type="match status" value="1"/>
</dbReference>
<dbReference type="PANTHER" id="PTHR32089">
    <property type="entry name" value="METHYL-ACCEPTING CHEMOTAXIS PROTEIN MCPB"/>
    <property type="match status" value="1"/>
</dbReference>
<protein>
    <submittedName>
        <fullName evidence="6">Methyl-accepting chemotaxis protein</fullName>
    </submittedName>
</protein>
<accession>A0AAU7E7A3</accession>
<dbReference type="InterPro" id="IPR024478">
    <property type="entry name" value="HlyB_4HB_MCP"/>
</dbReference>
<dbReference type="PROSITE" id="PS50111">
    <property type="entry name" value="CHEMOTAXIS_TRANSDUC_2"/>
    <property type="match status" value="1"/>
</dbReference>
<gene>
    <name evidence="6" type="ORF">AAH949_08605</name>
</gene>
<name>A0AAU7E7A3_9BACT</name>
<dbReference type="GO" id="GO:0007165">
    <property type="term" value="P:signal transduction"/>
    <property type="evidence" value="ECO:0007669"/>
    <property type="project" value="UniProtKB-KW"/>
</dbReference>
<evidence type="ECO:0000259" key="5">
    <source>
        <dbReference type="PROSITE" id="PS50111"/>
    </source>
</evidence>
<dbReference type="EMBL" id="CP155620">
    <property type="protein sequence ID" value="XBJ29125.1"/>
    <property type="molecule type" value="Genomic_DNA"/>
</dbReference>
<sequence>MHLKFGISTRLYLGFLLLMVAMLIVAFFSIIKIKFLDNTLTTATGENALVSRQAINYRGSIHDRSILIRDIILIKDPKDLEYTLNQIKKLEQDYFVAEEKLAEILAQGNVSKEVKIMVEDIAKIKLLTTQTYAKIIDYIVNQKDIESARELLLTSARDQFILWLAQTNKLIDYEELANQRLTESALNETRSFEFTMIVIIAIALIFSIIIAYFIVRYIKQSVGGEPRVVNDIITEVANGNLTQKIHTNYNQSILYAVSKMQEQLRGIVYKVMLIVEELNSKADLVAERINETEKSVLFQGQTSKESVFKIREISQKTKNISQNASETEQNSKNTTEVCQNNKKSAEDTASQMEYIANNSSQVSEQIALLREHTKNIDTSTDLISEITDQTNLLALNAAIEAARAGDVGRGFAVVADEIRKLAEKTGGATDQIAIINKKIQEETIATVKMIEESIPLIAQGKNLSEGMLDSVELIYKQANDSLLKARDVNKEIAEQVELMNEIEEKIILVSDISEKTQKEVSQNKDAMNELKVISNTLKKEIEIFRL</sequence>
<dbReference type="Pfam" id="PF00015">
    <property type="entry name" value="MCPsignal"/>
    <property type="match status" value="1"/>
</dbReference>
<evidence type="ECO:0000256" key="2">
    <source>
        <dbReference type="PROSITE-ProRule" id="PRU00284"/>
    </source>
</evidence>
<keyword evidence="1 2" id="KW-0807">Transducer</keyword>
<feature type="transmembrane region" description="Helical" evidence="4">
    <location>
        <begin position="12"/>
        <end position="31"/>
    </location>
</feature>
<dbReference type="AlphaFoldDB" id="A0AAU7E7A3"/>
<dbReference type="GO" id="GO:0016020">
    <property type="term" value="C:membrane"/>
    <property type="evidence" value="ECO:0007669"/>
    <property type="project" value="InterPro"/>
</dbReference>
<evidence type="ECO:0000256" key="4">
    <source>
        <dbReference type="SAM" id="Phobius"/>
    </source>
</evidence>
<feature type="transmembrane region" description="Helical" evidence="4">
    <location>
        <begin position="194"/>
        <end position="215"/>
    </location>
</feature>
<dbReference type="InterPro" id="IPR004089">
    <property type="entry name" value="MCPsignal_dom"/>
</dbReference>
<dbReference type="SMART" id="SM00283">
    <property type="entry name" value="MA"/>
    <property type="match status" value="1"/>
</dbReference>